<evidence type="ECO:0000313" key="2">
    <source>
        <dbReference type="Proteomes" id="UP000189935"/>
    </source>
</evidence>
<dbReference type="RefSeq" id="WP_079538107.1">
    <property type="nucleotide sequence ID" value="NZ_LT670844.1"/>
</dbReference>
<accession>A0A1M6NVU8</accession>
<reference evidence="1 2" key="1">
    <citation type="submission" date="2016-11" db="EMBL/GenBank/DDBJ databases">
        <authorList>
            <person name="Jaros S."/>
            <person name="Januszkiewicz K."/>
            <person name="Wedrychowicz H."/>
        </authorList>
    </citation>
    <scope>NUCLEOTIDE SEQUENCE [LARGE SCALE GENOMIC DNA]</scope>
    <source>
        <strain evidence="1 2">GAS499</strain>
    </source>
</reference>
<dbReference type="AlphaFoldDB" id="A0A1M6NVU8"/>
<dbReference type="EMBL" id="LT670844">
    <property type="protein sequence ID" value="SHJ99805.1"/>
    <property type="molecule type" value="Genomic_DNA"/>
</dbReference>
<proteinExistence type="predicted"/>
<dbReference type="Proteomes" id="UP000189935">
    <property type="component" value="Chromosome I"/>
</dbReference>
<name>A0A1M6NVU8_9BRAD</name>
<evidence type="ECO:0008006" key="3">
    <source>
        <dbReference type="Google" id="ProtNLM"/>
    </source>
</evidence>
<dbReference type="InterPro" id="IPR025427">
    <property type="entry name" value="DUF4160"/>
</dbReference>
<dbReference type="OrthoDB" id="122670at2"/>
<dbReference type="Pfam" id="PF13711">
    <property type="entry name" value="DUF4160"/>
    <property type="match status" value="1"/>
</dbReference>
<gene>
    <name evidence="1" type="ORF">SAMN05444159_2133</name>
</gene>
<protein>
    <recommendedName>
        <fullName evidence="3">DUF4160 domain-containing protein</fullName>
    </recommendedName>
</protein>
<organism evidence="1 2">
    <name type="scientific">Bradyrhizobium lablabi</name>
    <dbReference type="NCBI Taxonomy" id="722472"/>
    <lineage>
        <taxon>Bacteria</taxon>
        <taxon>Pseudomonadati</taxon>
        <taxon>Pseudomonadota</taxon>
        <taxon>Alphaproteobacteria</taxon>
        <taxon>Hyphomicrobiales</taxon>
        <taxon>Nitrobacteraceae</taxon>
        <taxon>Bradyrhizobium</taxon>
    </lineage>
</organism>
<sequence>MPTVLRWGPYRAFFYSNERGEPPHVHVRAADFEAKFWLHDLSVAVNAGFPAHEIGAIIRHLRSQRDVLEGKWHEHFGN</sequence>
<evidence type="ECO:0000313" key="1">
    <source>
        <dbReference type="EMBL" id="SHJ99805.1"/>
    </source>
</evidence>